<feature type="compositionally biased region" description="Low complexity" evidence="1">
    <location>
        <begin position="29"/>
        <end position="45"/>
    </location>
</feature>
<dbReference type="AlphaFoldDB" id="A0AAD7N4G7"/>
<accession>A0AAD7N4G7</accession>
<keyword evidence="3" id="KW-1185">Reference proteome</keyword>
<dbReference type="GO" id="GO:0005524">
    <property type="term" value="F:ATP binding"/>
    <property type="evidence" value="ECO:0007669"/>
    <property type="project" value="InterPro"/>
</dbReference>
<feature type="compositionally biased region" description="Basic and acidic residues" evidence="1">
    <location>
        <begin position="69"/>
        <end position="83"/>
    </location>
</feature>
<sequence>MNSKKNIFIVDATNRPDQIDSALLRPIVSTSPSTSPSPTTGRPPGLLQKVPRLARVSIQADIRRTREKIARDEAAGEDAMKVEEDADEEDPIPEITRFHFKAMSFEYFSTGGEGMLEKFTVTTTPSSP</sequence>
<name>A0AAD7N4G7_9AGAR</name>
<organism evidence="2 3">
    <name type="scientific">Mycena metata</name>
    <dbReference type="NCBI Taxonomy" id="1033252"/>
    <lineage>
        <taxon>Eukaryota</taxon>
        <taxon>Fungi</taxon>
        <taxon>Dikarya</taxon>
        <taxon>Basidiomycota</taxon>
        <taxon>Agaricomycotina</taxon>
        <taxon>Agaricomycetes</taxon>
        <taxon>Agaricomycetidae</taxon>
        <taxon>Agaricales</taxon>
        <taxon>Marasmiineae</taxon>
        <taxon>Mycenaceae</taxon>
        <taxon>Mycena</taxon>
    </lineage>
</organism>
<comment type="caution">
    <text evidence="2">The sequence shown here is derived from an EMBL/GenBank/DDBJ whole genome shotgun (WGS) entry which is preliminary data.</text>
</comment>
<feature type="region of interest" description="Disordered" evidence="1">
    <location>
        <begin position="26"/>
        <end position="47"/>
    </location>
</feature>
<dbReference type="Proteomes" id="UP001215598">
    <property type="component" value="Unassembled WGS sequence"/>
</dbReference>
<dbReference type="InterPro" id="IPR003960">
    <property type="entry name" value="ATPase_AAA_CS"/>
</dbReference>
<dbReference type="GO" id="GO:0016887">
    <property type="term" value="F:ATP hydrolysis activity"/>
    <property type="evidence" value="ECO:0007669"/>
    <property type="project" value="InterPro"/>
</dbReference>
<reference evidence="2" key="1">
    <citation type="submission" date="2023-03" db="EMBL/GenBank/DDBJ databases">
        <title>Massive genome expansion in bonnet fungi (Mycena s.s.) driven by repeated elements and novel gene families across ecological guilds.</title>
        <authorList>
            <consortium name="Lawrence Berkeley National Laboratory"/>
            <person name="Harder C.B."/>
            <person name="Miyauchi S."/>
            <person name="Viragh M."/>
            <person name="Kuo A."/>
            <person name="Thoen E."/>
            <person name="Andreopoulos B."/>
            <person name="Lu D."/>
            <person name="Skrede I."/>
            <person name="Drula E."/>
            <person name="Henrissat B."/>
            <person name="Morin E."/>
            <person name="Kohler A."/>
            <person name="Barry K."/>
            <person name="LaButti K."/>
            <person name="Morin E."/>
            <person name="Salamov A."/>
            <person name="Lipzen A."/>
            <person name="Mereny Z."/>
            <person name="Hegedus B."/>
            <person name="Baldrian P."/>
            <person name="Stursova M."/>
            <person name="Weitz H."/>
            <person name="Taylor A."/>
            <person name="Grigoriev I.V."/>
            <person name="Nagy L.G."/>
            <person name="Martin F."/>
            <person name="Kauserud H."/>
        </authorList>
    </citation>
    <scope>NUCLEOTIDE SEQUENCE</scope>
    <source>
        <strain evidence="2">CBHHK182m</strain>
    </source>
</reference>
<evidence type="ECO:0000256" key="1">
    <source>
        <dbReference type="SAM" id="MobiDB-lite"/>
    </source>
</evidence>
<evidence type="ECO:0000313" key="2">
    <source>
        <dbReference type="EMBL" id="KAJ7745326.1"/>
    </source>
</evidence>
<dbReference type="EMBL" id="JARKIB010000083">
    <property type="protein sequence ID" value="KAJ7745326.1"/>
    <property type="molecule type" value="Genomic_DNA"/>
</dbReference>
<dbReference type="PROSITE" id="PS00674">
    <property type="entry name" value="AAA"/>
    <property type="match status" value="1"/>
</dbReference>
<gene>
    <name evidence="2" type="ORF">B0H16DRAFT_1856267</name>
</gene>
<protein>
    <submittedName>
        <fullName evidence="2">Uncharacterized protein</fullName>
    </submittedName>
</protein>
<proteinExistence type="predicted"/>
<evidence type="ECO:0000313" key="3">
    <source>
        <dbReference type="Proteomes" id="UP001215598"/>
    </source>
</evidence>
<feature type="region of interest" description="Disordered" evidence="1">
    <location>
        <begin position="69"/>
        <end position="93"/>
    </location>
</feature>